<dbReference type="GO" id="GO:0016579">
    <property type="term" value="P:protein deubiquitination"/>
    <property type="evidence" value="ECO:0007669"/>
    <property type="project" value="TreeGrafter"/>
</dbReference>
<dbReference type="InterPro" id="IPR050704">
    <property type="entry name" value="Peptidase_C85-like"/>
</dbReference>
<evidence type="ECO:0000313" key="3">
    <source>
        <dbReference type="EMBL" id="JAC59782.1"/>
    </source>
</evidence>
<proteinExistence type="inferred from homology"/>
<dbReference type="Gene3D" id="3.90.70.80">
    <property type="match status" value="1"/>
</dbReference>
<dbReference type="Pfam" id="PF02338">
    <property type="entry name" value="OTU"/>
    <property type="match status" value="1"/>
</dbReference>
<dbReference type="AlphaFoldDB" id="A0A061SD52"/>
<protein>
    <submittedName>
        <fullName evidence="4">Otu domain-containing protein</fullName>
    </submittedName>
</protein>
<evidence type="ECO:0000313" key="4">
    <source>
        <dbReference type="EMBL" id="JAC82213.1"/>
    </source>
</evidence>
<feature type="domain" description="OTU" evidence="2">
    <location>
        <begin position="26"/>
        <end position="150"/>
    </location>
</feature>
<dbReference type="SUPFAM" id="SSF54001">
    <property type="entry name" value="Cysteine proteinases"/>
    <property type="match status" value="1"/>
</dbReference>
<dbReference type="PANTHER" id="PTHR12419">
    <property type="entry name" value="OTU DOMAIN CONTAINING PROTEIN"/>
    <property type="match status" value="1"/>
</dbReference>
<sequence>MLGRGFGPSPGASPLSNLVSASPAGLCEYEVAGDGNCQFRSLSDQLYRSADYHAGVRKEIVRELRANPRLYKGYVSADYRKYCSGMAKDGTWGDHVTLQAAANTFGLQILLITSYEESFVLSIEPKNKKGDRVLYLSFWAEVHYNSVYPASDPPNRTADACEKKRKKVLGSQRLGNWLAK</sequence>
<gene>
    <name evidence="3" type="ORF">TSPGSL018_30633</name>
    <name evidence="4" type="ORF">TSPGSL018_6231</name>
</gene>
<accession>A0A061SD52</accession>
<comment type="similarity">
    <text evidence="1">Belongs to the peptidase C85 family.</text>
</comment>
<evidence type="ECO:0000256" key="1">
    <source>
        <dbReference type="ARBA" id="ARBA00010407"/>
    </source>
</evidence>
<dbReference type="EMBL" id="GBEZ01027544">
    <property type="protein sequence ID" value="JAC59782.1"/>
    <property type="molecule type" value="Transcribed_RNA"/>
</dbReference>
<evidence type="ECO:0000259" key="2">
    <source>
        <dbReference type="PROSITE" id="PS50802"/>
    </source>
</evidence>
<dbReference type="PANTHER" id="PTHR12419:SF111">
    <property type="entry name" value="OVARIAN TUMOR DOMAIN-CONTAINING DEUBIQUITINATING ENZYME 9"/>
    <property type="match status" value="1"/>
</dbReference>
<organism evidence="4">
    <name type="scientific">Tetraselmis sp. GSL018</name>
    <dbReference type="NCBI Taxonomy" id="582737"/>
    <lineage>
        <taxon>Eukaryota</taxon>
        <taxon>Viridiplantae</taxon>
        <taxon>Chlorophyta</taxon>
        <taxon>core chlorophytes</taxon>
        <taxon>Chlorodendrophyceae</taxon>
        <taxon>Chlorodendrales</taxon>
        <taxon>Chlorodendraceae</taxon>
        <taxon>Tetraselmis</taxon>
    </lineage>
</organism>
<reference evidence="4" key="1">
    <citation type="submission" date="2014-05" db="EMBL/GenBank/DDBJ databases">
        <title>The transcriptome of the halophilic microalga Tetraselmis sp. GSL018 isolated from the Great Salt Lake, Utah.</title>
        <authorList>
            <person name="Jinkerson R.E."/>
            <person name="D'Adamo S."/>
            <person name="Posewitz M.C."/>
        </authorList>
    </citation>
    <scope>NUCLEOTIDE SEQUENCE</scope>
    <source>
        <strain evidence="4">GSL018</strain>
    </source>
</reference>
<dbReference type="EMBL" id="GBEZ01002880">
    <property type="protein sequence ID" value="JAC82213.1"/>
    <property type="molecule type" value="Transcribed_RNA"/>
</dbReference>
<dbReference type="GO" id="GO:0004843">
    <property type="term" value="F:cysteine-type deubiquitinase activity"/>
    <property type="evidence" value="ECO:0007669"/>
    <property type="project" value="TreeGrafter"/>
</dbReference>
<dbReference type="PROSITE" id="PS50802">
    <property type="entry name" value="OTU"/>
    <property type="match status" value="1"/>
</dbReference>
<dbReference type="CDD" id="cd22751">
    <property type="entry name" value="OTU_plant_OTU9-like"/>
    <property type="match status" value="1"/>
</dbReference>
<dbReference type="InterPro" id="IPR038765">
    <property type="entry name" value="Papain-like_cys_pep_sf"/>
</dbReference>
<name>A0A061SD52_9CHLO</name>
<dbReference type="InterPro" id="IPR003323">
    <property type="entry name" value="OTU_dom"/>
</dbReference>